<sequence>MVRCTRFFFLLFSFARSLPFLQLNVPRLFVRRACQSLFPRPQVQSWLATLTTTYSGTSDLIRSLRVFLRWWDCVFFCCYYYYQYLYCYRRYFCFYFILFYLIFFSLFFFLTIVLFLIMAHVQVLTIQVTQTRTAIPEALVWTSEKLSCIWHCVNFLYG</sequence>
<keyword evidence="1" id="KW-0812">Transmembrane</keyword>
<keyword evidence="1" id="KW-1133">Transmembrane helix</keyword>
<organism evidence="3 4">
    <name type="scientific">Zygosaccharomyces rouxii</name>
    <dbReference type="NCBI Taxonomy" id="4956"/>
    <lineage>
        <taxon>Eukaryota</taxon>
        <taxon>Fungi</taxon>
        <taxon>Dikarya</taxon>
        <taxon>Ascomycota</taxon>
        <taxon>Saccharomycotina</taxon>
        <taxon>Saccharomycetes</taxon>
        <taxon>Saccharomycetales</taxon>
        <taxon>Saccharomycetaceae</taxon>
        <taxon>Zygosaccharomyces</taxon>
    </lineage>
</organism>
<keyword evidence="1" id="KW-0472">Membrane</keyword>
<dbReference type="AlphaFoldDB" id="A0A1Q3AJI5"/>
<protein>
    <submittedName>
        <fullName evidence="3">Uncharacterized protein</fullName>
    </submittedName>
</protein>
<keyword evidence="2" id="KW-0732">Signal</keyword>
<evidence type="ECO:0000256" key="1">
    <source>
        <dbReference type="SAM" id="Phobius"/>
    </source>
</evidence>
<dbReference type="Proteomes" id="UP000187013">
    <property type="component" value="Unassembled WGS sequence"/>
</dbReference>
<feature type="chain" id="PRO_5012907946" evidence="2">
    <location>
        <begin position="18"/>
        <end position="158"/>
    </location>
</feature>
<evidence type="ECO:0000256" key="2">
    <source>
        <dbReference type="SAM" id="SignalP"/>
    </source>
</evidence>
<gene>
    <name evidence="3" type="ORF">ZYGR_0AY01930</name>
</gene>
<evidence type="ECO:0000313" key="4">
    <source>
        <dbReference type="Proteomes" id="UP000187013"/>
    </source>
</evidence>
<reference evidence="3 4" key="1">
    <citation type="submission" date="2016-08" db="EMBL/GenBank/DDBJ databases">
        <title>Draft genome sequence of allopolyploid Zygosaccharomyces rouxii.</title>
        <authorList>
            <person name="Watanabe J."/>
            <person name="Uehara K."/>
            <person name="Mogi Y."/>
            <person name="Tsukioka Y."/>
        </authorList>
    </citation>
    <scope>NUCLEOTIDE SEQUENCE [LARGE SCALE GENOMIC DNA]</scope>
    <source>
        <strain evidence="3 4">NBRC 110957</strain>
    </source>
</reference>
<comment type="caution">
    <text evidence="3">The sequence shown here is derived from an EMBL/GenBank/DDBJ whole genome shotgun (WGS) entry which is preliminary data.</text>
</comment>
<dbReference type="EMBL" id="BDGX01000051">
    <property type="protein sequence ID" value="GAV55800.1"/>
    <property type="molecule type" value="Genomic_DNA"/>
</dbReference>
<evidence type="ECO:0000313" key="3">
    <source>
        <dbReference type="EMBL" id="GAV55800.1"/>
    </source>
</evidence>
<accession>A0A1Q3AJI5</accession>
<proteinExistence type="predicted"/>
<feature type="transmembrane region" description="Helical" evidence="1">
    <location>
        <begin position="66"/>
        <end position="82"/>
    </location>
</feature>
<name>A0A1Q3AJI5_ZYGRO</name>
<feature type="signal peptide" evidence="2">
    <location>
        <begin position="1"/>
        <end position="17"/>
    </location>
</feature>
<feature type="transmembrane region" description="Helical" evidence="1">
    <location>
        <begin position="94"/>
        <end position="119"/>
    </location>
</feature>